<accession>A0ABX2B641</accession>
<dbReference type="Pfam" id="PF13568">
    <property type="entry name" value="OMP_b-brl_2"/>
    <property type="match status" value="1"/>
</dbReference>
<evidence type="ECO:0000259" key="2">
    <source>
        <dbReference type="Pfam" id="PF13568"/>
    </source>
</evidence>
<keyword evidence="1" id="KW-0732">Signal</keyword>
<dbReference type="Proteomes" id="UP000820977">
    <property type="component" value="Unassembled WGS sequence"/>
</dbReference>
<evidence type="ECO:0000313" key="3">
    <source>
        <dbReference type="EMBL" id="NPE25837.1"/>
    </source>
</evidence>
<feature type="chain" id="PRO_5045342880" evidence="1">
    <location>
        <begin position="20"/>
        <end position="211"/>
    </location>
</feature>
<feature type="signal peptide" evidence="1">
    <location>
        <begin position="1"/>
        <end position="19"/>
    </location>
</feature>
<dbReference type="InterPro" id="IPR025665">
    <property type="entry name" value="Beta-barrel_OMP_2"/>
</dbReference>
<reference evidence="3 4" key="1">
    <citation type="submission" date="2020-05" db="EMBL/GenBank/DDBJ databases">
        <title>Distinct polysaccharide utilization as determinants for interspecies competition between intestinal Prevotella spp.</title>
        <authorList>
            <person name="Galvez E.J.C."/>
            <person name="Iljazovic A."/>
            <person name="Strowig T."/>
        </authorList>
    </citation>
    <scope>NUCLEOTIDE SEQUENCE [LARGE SCALE GENOMIC DNA]</scope>
    <source>
        <strain evidence="3 4">PCHR</strain>
    </source>
</reference>
<dbReference type="EMBL" id="JABKKJ010000019">
    <property type="protein sequence ID" value="NPE25837.1"/>
    <property type="molecule type" value="Genomic_DNA"/>
</dbReference>
<dbReference type="RefSeq" id="WP_172345303.1">
    <property type="nucleotide sequence ID" value="NZ_CASYYZ010000009.1"/>
</dbReference>
<sequence length="211" mass="23036">MKKLFIIAACAVLSLTASAQNSASSSSFFSTEKADKPITFGVRIGGNLSTITGDMDDAVKSRFGFNVGVNVDIPLLQSLYVQTGLYATQKGFKGDGYEMKANPLYLEIPVLASYRYNFSEATQLQVNFGPYLAYGISGKLKTEDEDEKLDVDFFDDNVAKKFDAGLQIGAGVTVSKFYIGCAYQFGLTNISDMDGVDMKNSNFMFNVGYNF</sequence>
<feature type="domain" description="Outer membrane protein beta-barrel" evidence="2">
    <location>
        <begin position="23"/>
        <end position="191"/>
    </location>
</feature>
<proteinExistence type="predicted"/>
<gene>
    <name evidence="3" type="ORF">HPS54_09965</name>
</gene>
<name>A0ABX2B641_9BACT</name>
<evidence type="ECO:0000256" key="1">
    <source>
        <dbReference type="SAM" id="SignalP"/>
    </source>
</evidence>
<evidence type="ECO:0000313" key="4">
    <source>
        <dbReference type="Proteomes" id="UP000820977"/>
    </source>
</evidence>
<comment type="caution">
    <text evidence="3">The sequence shown here is derived from an EMBL/GenBank/DDBJ whole genome shotgun (WGS) entry which is preliminary data.</text>
</comment>
<keyword evidence="4" id="KW-1185">Reference proteome</keyword>
<protein>
    <submittedName>
        <fullName evidence="3">PorT family protein</fullName>
    </submittedName>
</protein>
<organism evidence="3 4">
    <name type="scientific">Xylanibacter caecicola</name>
    <dbReference type="NCBI Taxonomy" id="2736294"/>
    <lineage>
        <taxon>Bacteria</taxon>
        <taxon>Pseudomonadati</taxon>
        <taxon>Bacteroidota</taxon>
        <taxon>Bacteroidia</taxon>
        <taxon>Bacteroidales</taxon>
        <taxon>Prevotellaceae</taxon>
        <taxon>Xylanibacter</taxon>
    </lineage>
</organism>